<sequence length="85" mass="9717">MPTISMFFGIIISMNYDDHNPPHIHARYQDYEASFTLDGELDKGDMPSKQRKLVAAWIVLHAEELEANWSLASNGEAPFKIEPLR</sequence>
<evidence type="ECO:0008006" key="3">
    <source>
        <dbReference type="Google" id="ProtNLM"/>
    </source>
</evidence>
<dbReference type="Proteomes" id="UP000532194">
    <property type="component" value="Unassembled WGS sequence"/>
</dbReference>
<reference evidence="1 2" key="1">
    <citation type="submission" date="2020-02" db="EMBL/GenBank/DDBJ databases">
        <title>Characterization of phylogenetic diversity of novel bifidobacterial species isolated in Czech ZOOs.</title>
        <authorList>
            <person name="Lugli G.A."/>
            <person name="Vera N.B."/>
            <person name="Ventura M."/>
        </authorList>
    </citation>
    <scope>NUCLEOTIDE SEQUENCE [LARGE SCALE GENOMIC DNA]</scope>
    <source>
        <strain evidence="1 2">DSM 109957</strain>
    </source>
</reference>
<comment type="caution">
    <text evidence="1">The sequence shown here is derived from an EMBL/GenBank/DDBJ whole genome shotgun (WGS) entry which is preliminary data.</text>
</comment>
<protein>
    <recommendedName>
        <fullName evidence="3">Transcriptional regulator</fullName>
    </recommendedName>
</protein>
<evidence type="ECO:0000313" key="1">
    <source>
        <dbReference type="EMBL" id="NMM93454.1"/>
    </source>
</evidence>
<accession>A0A7Y0HTA5</accession>
<proteinExistence type="predicted"/>
<organism evidence="1 2">
    <name type="scientific">Bifidobacterium oedipodis</name>
    <dbReference type="NCBI Taxonomy" id="2675322"/>
    <lineage>
        <taxon>Bacteria</taxon>
        <taxon>Bacillati</taxon>
        <taxon>Actinomycetota</taxon>
        <taxon>Actinomycetes</taxon>
        <taxon>Bifidobacteriales</taxon>
        <taxon>Bifidobacteriaceae</taxon>
        <taxon>Bifidobacterium</taxon>
    </lineage>
</organism>
<dbReference type="EMBL" id="JAAIII010000001">
    <property type="protein sequence ID" value="NMM93454.1"/>
    <property type="molecule type" value="Genomic_DNA"/>
</dbReference>
<dbReference type="AlphaFoldDB" id="A0A7Y0HTA5"/>
<evidence type="ECO:0000313" key="2">
    <source>
        <dbReference type="Proteomes" id="UP000532194"/>
    </source>
</evidence>
<keyword evidence="2" id="KW-1185">Reference proteome</keyword>
<dbReference type="Pfam" id="PF13711">
    <property type="entry name" value="DUF4160"/>
    <property type="match status" value="1"/>
</dbReference>
<name>A0A7Y0HTA5_9BIFI</name>
<dbReference type="InterPro" id="IPR025427">
    <property type="entry name" value="DUF4160"/>
</dbReference>
<dbReference type="RefSeq" id="WP_169171459.1">
    <property type="nucleotide sequence ID" value="NZ_JAAIII010000001.1"/>
</dbReference>
<gene>
    <name evidence="1" type="ORF">G1C95_0639</name>
</gene>